<evidence type="ECO:0000256" key="1">
    <source>
        <dbReference type="SAM" id="MobiDB-lite"/>
    </source>
</evidence>
<sequence>MDSSTTYEPPLALTIIGTIFIGLALLVSLWIAGDIILRRGWNTMMAIMIPVYVLNALYLAPITLWTYLNWGRPSKPVMEKRQSEVEPGAKKGDAEKGGVEGQAHMAHQMPGMKMDMGDHSAHEMHREGHEMHHDGHGVDHAEHAMHHGGEGMKHEGHDMQHGEHHGREMHDHARHDMAQYAHPEIDGHAGHDMKHDEHTDHTGHDMSKHEGHDMSKHEGHDMTAHAGHDMNHSGHEMGSHEMGTHDMGGHAGHEMGAHGGHDMSGHAHMHMMDDRPMFATITVAVCHCGAGCLLGDIVGEWLVWGTGASINGRSIWVEWLVDYAFALLFGIVFQYWSIAPMSGEYGPKTVWRAAKADFLSLTGFEVGLFGWMAIFQLGIWGGRLQMDNVVYWWMMQVGMFLGHWTAFPVNWWLITNGIKEPCA</sequence>
<reference evidence="4 5" key="1">
    <citation type="journal article" date="2016" name="Mol. Biol. Evol.">
        <title>Comparative Genomics of Early-Diverging Mushroom-Forming Fungi Provides Insights into the Origins of Lignocellulose Decay Capabilities.</title>
        <authorList>
            <person name="Nagy L.G."/>
            <person name="Riley R."/>
            <person name="Tritt A."/>
            <person name="Adam C."/>
            <person name="Daum C."/>
            <person name="Floudas D."/>
            <person name="Sun H."/>
            <person name="Yadav J.S."/>
            <person name="Pangilinan J."/>
            <person name="Larsson K.H."/>
            <person name="Matsuura K."/>
            <person name="Barry K."/>
            <person name="Labutti K."/>
            <person name="Kuo R."/>
            <person name="Ohm R.A."/>
            <person name="Bhattacharya S.S."/>
            <person name="Shirouzu T."/>
            <person name="Yoshinaga Y."/>
            <person name="Martin F.M."/>
            <person name="Grigoriev I.V."/>
            <person name="Hibbett D.S."/>
        </authorList>
    </citation>
    <scope>NUCLEOTIDE SEQUENCE [LARGE SCALE GENOMIC DNA]</scope>
    <source>
        <strain evidence="4 5">HHB12733</strain>
    </source>
</reference>
<name>A0A165CP27_9BASI</name>
<feature type="transmembrane region" description="Helical" evidence="2">
    <location>
        <begin position="12"/>
        <end position="32"/>
    </location>
</feature>
<dbReference type="EMBL" id="KV424124">
    <property type="protein sequence ID" value="KZT51127.1"/>
    <property type="molecule type" value="Genomic_DNA"/>
</dbReference>
<evidence type="ECO:0000313" key="4">
    <source>
        <dbReference type="EMBL" id="KZT51127.1"/>
    </source>
</evidence>
<keyword evidence="5" id="KW-1185">Reference proteome</keyword>
<dbReference type="STRING" id="1353952.A0A165CP27"/>
<evidence type="ECO:0000259" key="3">
    <source>
        <dbReference type="Pfam" id="PF14342"/>
    </source>
</evidence>
<dbReference type="AlphaFoldDB" id="A0A165CP27"/>
<feature type="region of interest" description="Disordered" evidence="1">
    <location>
        <begin position="127"/>
        <end position="171"/>
    </location>
</feature>
<evidence type="ECO:0000313" key="5">
    <source>
        <dbReference type="Proteomes" id="UP000076842"/>
    </source>
</evidence>
<feature type="compositionally biased region" description="Basic and acidic residues" evidence="1">
    <location>
        <begin position="79"/>
        <end position="98"/>
    </location>
</feature>
<feature type="region of interest" description="Disordered" evidence="1">
    <location>
        <begin position="79"/>
        <end position="103"/>
    </location>
</feature>
<dbReference type="Proteomes" id="UP000076842">
    <property type="component" value="Unassembled WGS sequence"/>
</dbReference>
<dbReference type="InterPro" id="IPR025509">
    <property type="entry name" value="DUF4396"/>
</dbReference>
<evidence type="ECO:0000256" key="2">
    <source>
        <dbReference type="SAM" id="Phobius"/>
    </source>
</evidence>
<dbReference type="Pfam" id="PF14342">
    <property type="entry name" value="DUF4396"/>
    <property type="match status" value="1"/>
</dbReference>
<organism evidence="4 5">
    <name type="scientific">Calocera cornea HHB12733</name>
    <dbReference type="NCBI Taxonomy" id="1353952"/>
    <lineage>
        <taxon>Eukaryota</taxon>
        <taxon>Fungi</taxon>
        <taxon>Dikarya</taxon>
        <taxon>Basidiomycota</taxon>
        <taxon>Agaricomycotina</taxon>
        <taxon>Dacrymycetes</taxon>
        <taxon>Dacrymycetales</taxon>
        <taxon>Dacrymycetaceae</taxon>
        <taxon>Calocera</taxon>
    </lineage>
</organism>
<keyword evidence="2" id="KW-0472">Membrane</keyword>
<feature type="transmembrane region" description="Helical" evidence="2">
    <location>
        <begin position="319"/>
        <end position="338"/>
    </location>
</feature>
<proteinExistence type="predicted"/>
<dbReference type="InParanoid" id="A0A165CP27"/>
<gene>
    <name evidence="4" type="ORF">CALCODRAFT_521551</name>
</gene>
<dbReference type="OrthoDB" id="5398702at2759"/>
<accession>A0A165CP27</accession>
<feature type="transmembrane region" description="Helical" evidence="2">
    <location>
        <begin position="44"/>
        <end position="68"/>
    </location>
</feature>
<keyword evidence="2" id="KW-0812">Transmembrane</keyword>
<protein>
    <recommendedName>
        <fullName evidence="3">DUF4396 domain-containing protein</fullName>
    </recommendedName>
</protein>
<keyword evidence="2" id="KW-1133">Transmembrane helix</keyword>
<feature type="transmembrane region" description="Helical" evidence="2">
    <location>
        <begin position="358"/>
        <end position="379"/>
    </location>
</feature>
<feature type="region of interest" description="Disordered" evidence="1">
    <location>
        <begin position="185"/>
        <end position="266"/>
    </location>
</feature>
<feature type="domain" description="DUF4396" evidence="3">
    <location>
        <begin position="279"/>
        <end position="419"/>
    </location>
</feature>
<feature type="transmembrane region" description="Helical" evidence="2">
    <location>
        <begin position="278"/>
        <end position="299"/>
    </location>
</feature>
<feature type="transmembrane region" description="Helical" evidence="2">
    <location>
        <begin position="391"/>
        <end position="414"/>
    </location>
</feature>